<organism evidence="3 4">
    <name type="scientific">Mytilus galloprovincialis</name>
    <name type="common">Mediterranean mussel</name>
    <dbReference type="NCBI Taxonomy" id="29158"/>
    <lineage>
        <taxon>Eukaryota</taxon>
        <taxon>Metazoa</taxon>
        <taxon>Spiralia</taxon>
        <taxon>Lophotrochozoa</taxon>
        <taxon>Mollusca</taxon>
        <taxon>Bivalvia</taxon>
        <taxon>Autobranchia</taxon>
        <taxon>Pteriomorphia</taxon>
        <taxon>Mytilida</taxon>
        <taxon>Mytiloidea</taxon>
        <taxon>Mytilidae</taxon>
        <taxon>Mytilinae</taxon>
        <taxon>Mytilus</taxon>
    </lineage>
</organism>
<dbReference type="Pfam" id="PF05050">
    <property type="entry name" value="Methyltransf_21"/>
    <property type="match status" value="1"/>
</dbReference>
<dbReference type="InterPro" id="IPR006342">
    <property type="entry name" value="FkbM_mtfrase"/>
</dbReference>
<reference evidence="3" key="1">
    <citation type="submission" date="2018-11" db="EMBL/GenBank/DDBJ databases">
        <authorList>
            <person name="Alioto T."/>
            <person name="Alioto T."/>
        </authorList>
    </citation>
    <scope>NUCLEOTIDE SEQUENCE</scope>
</reference>
<evidence type="ECO:0000259" key="2">
    <source>
        <dbReference type="Pfam" id="PF05050"/>
    </source>
</evidence>
<dbReference type="GO" id="GO:0005886">
    <property type="term" value="C:plasma membrane"/>
    <property type="evidence" value="ECO:0007669"/>
    <property type="project" value="TreeGrafter"/>
</dbReference>
<name>A0A8B6ET07_MYTGA</name>
<dbReference type="GO" id="GO:0005789">
    <property type="term" value="C:endoplasmic reticulum membrane"/>
    <property type="evidence" value="ECO:0007669"/>
    <property type="project" value="TreeGrafter"/>
</dbReference>
<keyword evidence="1" id="KW-0472">Membrane</keyword>
<dbReference type="Gene3D" id="3.40.50.150">
    <property type="entry name" value="Vaccinia Virus protein VP39"/>
    <property type="match status" value="1"/>
</dbReference>
<dbReference type="InterPro" id="IPR053202">
    <property type="entry name" value="EGF_Rcpt_Signaling_Reg"/>
</dbReference>
<evidence type="ECO:0000313" key="4">
    <source>
        <dbReference type="Proteomes" id="UP000596742"/>
    </source>
</evidence>
<keyword evidence="1" id="KW-0812">Transmembrane</keyword>
<dbReference type="AlphaFoldDB" id="A0A8B6ET07"/>
<dbReference type="GO" id="GO:0005794">
    <property type="term" value="C:Golgi apparatus"/>
    <property type="evidence" value="ECO:0007669"/>
    <property type="project" value="TreeGrafter"/>
</dbReference>
<feature type="domain" description="Methyltransferase FkbM" evidence="2">
    <location>
        <begin position="116"/>
        <end position="284"/>
    </location>
</feature>
<dbReference type="OrthoDB" id="6352234at2759"/>
<dbReference type="EMBL" id="UYJE01005606">
    <property type="protein sequence ID" value="VDI38608.1"/>
    <property type="molecule type" value="Genomic_DNA"/>
</dbReference>
<protein>
    <recommendedName>
        <fullName evidence="2">Methyltransferase FkbM domain-containing protein</fullName>
    </recommendedName>
</protein>
<dbReference type="GO" id="GO:0031902">
    <property type="term" value="C:late endosome membrane"/>
    <property type="evidence" value="ECO:0007669"/>
    <property type="project" value="TreeGrafter"/>
</dbReference>
<proteinExistence type="predicted"/>
<feature type="transmembrane region" description="Helical" evidence="1">
    <location>
        <begin position="7"/>
        <end position="24"/>
    </location>
</feature>
<comment type="caution">
    <text evidence="3">The sequence shown here is derived from an EMBL/GenBank/DDBJ whole genome shotgun (WGS) entry which is preliminary data.</text>
</comment>
<dbReference type="GO" id="GO:0006888">
    <property type="term" value="P:endoplasmic reticulum to Golgi vesicle-mediated transport"/>
    <property type="evidence" value="ECO:0007669"/>
    <property type="project" value="TreeGrafter"/>
</dbReference>
<accession>A0A8B6ET07</accession>
<dbReference type="PANTHER" id="PTHR34009">
    <property type="entry name" value="PROTEIN STAR"/>
    <property type="match status" value="1"/>
</dbReference>
<sequence>MQIITKGCVMISSVVALTVVLFYVNSFQDIRKYASKTTKKQKYDFDFIDFAKTNNIARLHTKEETIKRTAVVKGKGNYKLANPNGVKQDIISWSQYGQDQFIDNLLNKKENGFFVEIGGYDGESFSNTLYFEKIRGWNGLLVEASPFLYDIMLKKDRQCYMVNACISTSLPTMTFVLAGGITSAKETLTDMHRKRIARDKITYGKNANWAHTNETVKVHCLPLLQLMKTLGRNTIDYFSLDVEGAEMHILHSIEWTEININVFTIETDQHRDKIITFMTQKGYKWIQKLRGDDIFIKI</sequence>
<keyword evidence="4" id="KW-1185">Reference proteome</keyword>
<dbReference type="Proteomes" id="UP000596742">
    <property type="component" value="Unassembled WGS sequence"/>
</dbReference>
<dbReference type="SUPFAM" id="SSF53335">
    <property type="entry name" value="S-adenosyl-L-methionine-dependent methyltransferases"/>
    <property type="match status" value="1"/>
</dbReference>
<keyword evidence="1" id="KW-1133">Transmembrane helix</keyword>
<dbReference type="PANTHER" id="PTHR34009:SF2">
    <property type="entry name" value="PROTEIN STAR"/>
    <property type="match status" value="1"/>
</dbReference>
<gene>
    <name evidence="3" type="ORF">MGAL_10B009641</name>
</gene>
<evidence type="ECO:0000256" key="1">
    <source>
        <dbReference type="SAM" id="Phobius"/>
    </source>
</evidence>
<dbReference type="InterPro" id="IPR029063">
    <property type="entry name" value="SAM-dependent_MTases_sf"/>
</dbReference>
<dbReference type="GO" id="GO:0016197">
    <property type="term" value="P:endosomal transport"/>
    <property type="evidence" value="ECO:0007669"/>
    <property type="project" value="TreeGrafter"/>
</dbReference>
<evidence type="ECO:0000313" key="3">
    <source>
        <dbReference type="EMBL" id="VDI38608.1"/>
    </source>
</evidence>